<reference evidence="7 8" key="1">
    <citation type="journal article" date="2019" name="Appl. Microbiol. Biotechnol.">
        <title>Genome sequence of Isaria javanica and comparative genome analysis insights into family S53 peptidase evolution in fungal entomopathogens.</title>
        <authorList>
            <person name="Lin R."/>
            <person name="Zhang X."/>
            <person name="Xin B."/>
            <person name="Zou M."/>
            <person name="Gao Y."/>
            <person name="Qin F."/>
            <person name="Hu Q."/>
            <person name="Xie B."/>
            <person name="Cheng X."/>
        </authorList>
    </citation>
    <scope>NUCLEOTIDE SEQUENCE [LARGE SCALE GENOMIC DNA]</scope>
    <source>
        <strain evidence="7 8">IJ1G</strain>
    </source>
</reference>
<dbReference type="GO" id="GO:0017178">
    <property type="term" value="F:diphthine-ammonia ligase activity"/>
    <property type="evidence" value="ECO:0007669"/>
    <property type="project" value="UniProtKB-EC"/>
</dbReference>
<protein>
    <recommendedName>
        <fullName evidence="2">Diphthine--ammonia ligase</fullName>
        <ecNumber evidence="1">6.3.1.14</ecNumber>
    </recommendedName>
    <alternativeName>
        <fullName evidence="3">Diphthamide synthase</fullName>
    </alternativeName>
    <alternativeName>
        <fullName evidence="4">Diphthamide synthetase</fullName>
    </alternativeName>
</protein>
<evidence type="ECO:0000256" key="3">
    <source>
        <dbReference type="ARBA" id="ARBA00029814"/>
    </source>
</evidence>
<proteinExistence type="predicted"/>
<dbReference type="FunFam" id="3.40.50.620:FF:000145">
    <property type="entry name" value="ATP-binding domain containing protein"/>
    <property type="match status" value="1"/>
</dbReference>
<evidence type="ECO:0000259" key="6">
    <source>
        <dbReference type="Pfam" id="PF01902"/>
    </source>
</evidence>
<dbReference type="InterPro" id="IPR002761">
    <property type="entry name" value="Diphthami_syn_dom"/>
</dbReference>
<evidence type="ECO:0000256" key="2">
    <source>
        <dbReference type="ARBA" id="ARBA00018426"/>
    </source>
</evidence>
<dbReference type="Gene3D" id="3.30.1330.40">
    <property type="entry name" value="RutC-like"/>
    <property type="match status" value="2"/>
</dbReference>
<keyword evidence="8" id="KW-1185">Reference proteome</keyword>
<comment type="caution">
    <text evidence="7">The sequence shown here is derived from an EMBL/GenBank/DDBJ whole genome shotgun (WGS) entry which is preliminary data.</text>
</comment>
<comment type="catalytic activity">
    <reaction evidence="5">
        <text>diphthine-[translation elongation factor 2] + NH4(+) + ATP = diphthamide-[translation elongation factor 2] + AMP + diphosphate + H(+)</text>
        <dbReference type="Rhea" id="RHEA:19753"/>
        <dbReference type="Rhea" id="RHEA-COMP:10172"/>
        <dbReference type="Rhea" id="RHEA-COMP:10174"/>
        <dbReference type="ChEBI" id="CHEBI:15378"/>
        <dbReference type="ChEBI" id="CHEBI:16692"/>
        <dbReference type="ChEBI" id="CHEBI:28938"/>
        <dbReference type="ChEBI" id="CHEBI:30616"/>
        <dbReference type="ChEBI" id="CHEBI:33019"/>
        <dbReference type="ChEBI" id="CHEBI:82696"/>
        <dbReference type="ChEBI" id="CHEBI:456215"/>
        <dbReference type="EC" id="6.3.1.14"/>
    </reaction>
</comment>
<dbReference type="PANTHER" id="PTHR12196:SF2">
    <property type="entry name" value="DIPHTHINE--AMMONIA LIGASE"/>
    <property type="match status" value="1"/>
</dbReference>
<evidence type="ECO:0000256" key="1">
    <source>
        <dbReference type="ARBA" id="ARBA00012089"/>
    </source>
</evidence>
<name>A0A545VD81_9HYPO</name>
<dbReference type="PANTHER" id="PTHR12196">
    <property type="entry name" value="DOMAIN OF UNKNOWN FUNCTION 71 DUF71 -CONTAINING PROTEIN"/>
    <property type="match status" value="1"/>
</dbReference>
<organism evidence="7 8">
    <name type="scientific">Cordyceps javanica</name>
    <dbReference type="NCBI Taxonomy" id="43265"/>
    <lineage>
        <taxon>Eukaryota</taxon>
        <taxon>Fungi</taxon>
        <taxon>Dikarya</taxon>
        <taxon>Ascomycota</taxon>
        <taxon>Pezizomycotina</taxon>
        <taxon>Sordariomycetes</taxon>
        <taxon>Hypocreomycetidae</taxon>
        <taxon>Hypocreales</taxon>
        <taxon>Cordycipitaceae</taxon>
        <taxon>Cordyceps</taxon>
    </lineage>
</organism>
<dbReference type="CDD" id="cd01994">
    <property type="entry name" value="AANH_PF0828-like"/>
    <property type="match status" value="1"/>
</dbReference>
<dbReference type="Gene3D" id="3.40.50.620">
    <property type="entry name" value="HUPs"/>
    <property type="match status" value="1"/>
</dbReference>
<sequence>MASSSLNVIALISGGKDSFYSLLHCIQNGHRIVALANLHPPLCDASAAGDSQDEKDLNSFMYQTVGHEVIPLYAEATGLPLYRQPIDGGATRHERDYAYDASEPGVDETESMLPLLRKIKEKHPEANALCSGAILSTYQRTRVESVAVRLGLTPLAYLWKYTVLPAPIAPGNESQLLLDMASAGLEARIIKVASAGLDESHLWECVSSELGSDRVKQALRKFGAVDGASLGEGGEFETLVLDGPAGLFKKKVVVPEQGRRAVREGGGSTWLLTQGTHLEEKDAGDAVPATHVRIPDLFDSKFAQVSEDLIARPSEVLGGIVSGPVAKPLSKMSTLRFSKPELYTWTFISDADFDPGLITEETKNVVGKLQEVLASYDLTAAQLTTVVIVLRNMSDFPKINQEYGSLFKSPNPASRVTISCGNLLPEGRNILLYATAPPASQSLTRDGLHVQSRSYWAPANIGPYSQAIDIPVTLNHVAVGPRSVYIAGQIPLIPSSMMLPTPSSTSLTEQITLSLQHLWRIGTQMKVQQWTSAVAYFDKSVSVEDMLHKAQLASRAWRMMHAEPEEEEDEAALDPWDLKYNTQYMSLASSKDGKPRPLPDWEVYPMRQQNEPETCVPPLFAVEVDELPRQSTVEWHAHIGLSGLPETSTQLLSHTESQLDGWRAWNTLVRVDGGMFIHTTLANIGQSGVKKSLGAIATEAQNKYHDSVRLLGAADSLDVSAQVPYLMYVDNDSMSGWSGTSTDIQLPCATVPAYSIWTADERRASCVAVFRLSVNAL</sequence>
<evidence type="ECO:0000313" key="8">
    <source>
        <dbReference type="Proteomes" id="UP000315783"/>
    </source>
</evidence>
<dbReference type="GO" id="GO:0017183">
    <property type="term" value="P:protein histidyl modification to diphthamide"/>
    <property type="evidence" value="ECO:0007669"/>
    <property type="project" value="TreeGrafter"/>
</dbReference>
<feature type="domain" description="Diphthamide synthase" evidence="6">
    <location>
        <begin position="7"/>
        <end position="256"/>
    </location>
</feature>
<dbReference type="SUPFAM" id="SSF52402">
    <property type="entry name" value="Adenine nucleotide alpha hydrolases-like"/>
    <property type="match status" value="1"/>
</dbReference>
<dbReference type="InterPro" id="IPR035959">
    <property type="entry name" value="RutC-like_sf"/>
</dbReference>
<dbReference type="NCBIfam" id="TIGR00290">
    <property type="entry name" value="MJ0570_dom"/>
    <property type="match status" value="1"/>
</dbReference>
<dbReference type="SUPFAM" id="SSF55298">
    <property type="entry name" value="YjgF-like"/>
    <property type="match status" value="2"/>
</dbReference>
<evidence type="ECO:0000256" key="4">
    <source>
        <dbReference type="ARBA" id="ARBA00031552"/>
    </source>
</evidence>
<gene>
    <name evidence="7" type="ORF">IF1G_01897</name>
</gene>
<dbReference type="Proteomes" id="UP000315783">
    <property type="component" value="Unassembled WGS sequence"/>
</dbReference>
<dbReference type="InterPro" id="IPR014729">
    <property type="entry name" value="Rossmann-like_a/b/a_fold"/>
</dbReference>
<accession>A0A545VD81</accession>
<dbReference type="Pfam" id="PF01902">
    <property type="entry name" value="Diphthami_syn_2"/>
    <property type="match status" value="1"/>
</dbReference>
<dbReference type="STRING" id="43265.A0A545VD81"/>
<dbReference type="EC" id="6.3.1.14" evidence="1"/>
<dbReference type="Gene3D" id="3.90.1490.10">
    <property type="entry name" value="putative n-type atp pyrophosphatase, domain 2"/>
    <property type="match status" value="1"/>
</dbReference>
<dbReference type="InterPro" id="IPR030662">
    <property type="entry name" value="DPH6/MJ0570"/>
</dbReference>
<evidence type="ECO:0000313" key="7">
    <source>
        <dbReference type="EMBL" id="TQV99682.1"/>
    </source>
</evidence>
<dbReference type="CDD" id="cd06156">
    <property type="entry name" value="eu_AANH_C_2"/>
    <property type="match status" value="1"/>
</dbReference>
<dbReference type="AlphaFoldDB" id="A0A545VD81"/>
<dbReference type="EMBL" id="SPUK01000002">
    <property type="protein sequence ID" value="TQV99682.1"/>
    <property type="molecule type" value="Genomic_DNA"/>
</dbReference>
<evidence type="ECO:0000256" key="5">
    <source>
        <dbReference type="ARBA" id="ARBA00048108"/>
    </source>
</evidence>